<gene>
    <name evidence="1" type="ORF">D6C00_02285</name>
</gene>
<sequence>MAPGLKLYSMPAAGQTMINSLTLPLSIPMTSACRQGIAAWQSVLSSSLQALYQIGTPLVFIL</sequence>
<comment type="caution">
    <text evidence="1">The sequence shown here is derived from an EMBL/GenBank/DDBJ whole genome shotgun (WGS) entry which is preliminary data.</text>
</comment>
<evidence type="ECO:0000313" key="2">
    <source>
        <dbReference type="Proteomes" id="UP000287798"/>
    </source>
</evidence>
<dbReference type="Proteomes" id="UP000287798">
    <property type="component" value="Unassembled WGS sequence"/>
</dbReference>
<dbReference type="AlphaFoldDB" id="A0A426QGN0"/>
<evidence type="ECO:0000313" key="1">
    <source>
        <dbReference type="EMBL" id="RRQ20909.1"/>
    </source>
</evidence>
<accession>A0A426QGN0</accession>
<dbReference type="PROSITE" id="PS51257">
    <property type="entry name" value="PROKAR_LIPOPROTEIN"/>
    <property type="match status" value="1"/>
</dbReference>
<organism evidence="1 2">
    <name type="scientific">Thiohalobacter thiocyanaticus</name>
    <dbReference type="NCBI Taxonomy" id="585455"/>
    <lineage>
        <taxon>Bacteria</taxon>
        <taxon>Pseudomonadati</taxon>
        <taxon>Pseudomonadota</taxon>
        <taxon>Gammaproteobacteria</taxon>
        <taxon>Thiohalobacterales</taxon>
        <taxon>Thiohalobacteraceae</taxon>
        <taxon>Thiohalobacter</taxon>
    </lineage>
</organism>
<protein>
    <submittedName>
        <fullName evidence="1">Uncharacterized protein</fullName>
    </submittedName>
</protein>
<keyword evidence="2" id="KW-1185">Reference proteome</keyword>
<reference evidence="1 2" key="1">
    <citation type="journal article" date="2010" name="Int. J. Syst. Evol. Microbiol.">
        <title>Thiohalobacter thiocyanaticus gen. nov., sp. nov., a moderately halophilic, sulfur-oxidizing gammaproteobacterium from hypersaline lakes, that utilizes thiocyanate.</title>
        <authorList>
            <person name="Sorokin D.Y."/>
            <person name="Kovaleva O.L."/>
            <person name="Tourova T.P."/>
            <person name="Muyzer G."/>
        </authorList>
    </citation>
    <scope>NUCLEOTIDE SEQUENCE [LARGE SCALE GENOMIC DNA]</scope>
    <source>
        <strain evidence="1 2">Hrh1</strain>
    </source>
</reference>
<dbReference type="EMBL" id="QZMU01000001">
    <property type="protein sequence ID" value="RRQ20909.1"/>
    <property type="molecule type" value="Genomic_DNA"/>
</dbReference>
<name>A0A426QGN0_9GAMM</name>
<proteinExistence type="predicted"/>